<evidence type="ECO:0000313" key="5">
    <source>
        <dbReference type="EMBL" id="NEC21472.1"/>
    </source>
</evidence>
<dbReference type="AlphaFoldDB" id="A0A7K3S3P0"/>
<organism evidence="5 6">
    <name type="scientific">Streptomyces parvus</name>
    <dbReference type="NCBI Taxonomy" id="66428"/>
    <lineage>
        <taxon>Bacteria</taxon>
        <taxon>Bacillati</taxon>
        <taxon>Actinomycetota</taxon>
        <taxon>Actinomycetes</taxon>
        <taxon>Kitasatosporales</taxon>
        <taxon>Streptomycetaceae</taxon>
        <taxon>Streptomyces</taxon>
    </lineage>
</organism>
<dbReference type="InterPro" id="IPR006059">
    <property type="entry name" value="SBP"/>
</dbReference>
<evidence type="ECO:0000256" key="4">
    <source>
        <dbReference type="SAM" id="SignalP"/>
    </source>
</evidence>
<name>A0A7K3S3P0_9ACTN</name>
<proteinExistence type="inferred from homology"/>
<dbReference type="SUPFAM" id="SSF53850">
    <property type="entry name" value="Periplasmic binding protein-like II"/>
    <property type="match status" value="1"/>
</dbReference>
<dbReference type="GO" id="GO:0055085">
    <property type="term" value="P:transmembrane transport"/>
    <property type="evidence" value="ECO:0007669"/>
    <property type="project" value="InterPro"/>
</dbReference>
<evidence type="ECO:0000313" key="6">
    <source>
        <dbReference type="Proteomes" id="UP000469670"/>
    </source>
</evidence>
<accession>A0A7K3S3P0</accession>
<reference evidence="5 6" key="1">
    <citation type="submission" date="2020-01" db="EMBL/GenBank/DDBJ databases">
        <title>Insect and environment-associated Actinomycetes.</title>
        <authorList>
            <person name="Currrie C."/>
            <person name="Chevrette M."/>
            <person name="Carlson C."/>
            <person name="Stubbendieck R."/>
            <person name="Wendt-Pienkowski E."/>
        </authorList>
    </citation>
    <scope>NUCLEOTIDE SEQUENCE [LARGE SCALE GENOMIC DNA]</scope>
    <source>
        <strain evidence="5 6">SID7590</strain>
    </source>
</reference>
<sequence length="425" mass="46025">MPRHRHALTAAATAVVLAVSSAGCADTAASRVTLRLVAADYTVTGRSDSTERYWADLIAEFENEHPRITVEVDVVSWDDVDRKVTQMVKKGDAPDIAQIGTYAAFAEQDLLYSAEELLSIPVHANFLPPLVSVGKQDGVQYGIPFVASTRVLFYNKKLFAEAGIDAPPATWDELRDIAEKLRSRTGVAYPVAVPLGPEEAQIETMLWLLGGGGGYTADTGSYTVDSEENIESLNWVKQNLVKTGLTGPVPPGELNRKEAYEAFLRGEVGMANGFPTLLQTARKTGVEIGMAPVPSRDGESTRVPAVADWIMAFKRNGHRKEVGEFLDFLFSDKNVREFAVRNNLLPVTGSVTEDMELDGRHRDLREFLSALPDSELPPFGKTSWAAVSDSIKRNIGTSMAPGGSPAGALNRIAGDAEEAEAAFSR</sequence>
<dbReference type="EMBL" id="JAAGMP010001096">
    <property type="protein sequence ID" value="NEC21472.1"/>
    <property type="molecule type" value="Genomic_DNA"/>
</dbReference>
<evidence type="ECO:0000256" key="3">
    <source>
        <dbReference type="ARBA" id="ARBA00022729"/>
    </source>
</evidence>
<dbReference type="InterPro" id="IPR050490">
    <property type="entry name" value="Bact_solute-bd_prot1"/>
</dbReference>
<feature type="signal peptide" evidence="4">
    <location>
        <begin position="1"/>
        <end position="25"/>
    </location>
</feature>
<dbReference type="PANTHER" id="PTHR43649:SF30">
    <property type="entry name" value="ABC TRANSPORTER SUBSTRATE-BINDING PROTEIN"/>
    <property type="match status" value="1"/>
</dbReference>
<dbReference type="RefSeq" id="WP_164205637.1">
    <property type="nucleotide sequence ID" value="NZ_JAAGMP010001096.1"/>
</dbReference>
<dbReference type="Gene3D" id="3.40.190.10">
    <property type="entry name" value="Periplasmic binding protein-like II"/>
    <property type="match status" value="1"/>
</dbReference>
<dbReference type="PROSITE" id="PS51257">
    <property type="entry name" value="PROKAR_LIPOPROTEIN"/>
    <property type="match status" value="1"/>
</dbReference>
<dbReference type="Pfam" id="PF01547">
    <property type="entry name" value="SBP_bac_1"/>
    <property type="match status" value="1"/>
</dbReference>
<evidence type="ECO:0000256" key="1">
    <source>
        <dbReference type="ARBA" id="ARBA00008520"/>
    </source>
</evidence>
<dbReference type="InterPro" id="IPR006061">
    <property type="entry name" value="SBP_1_CS"/>
</dbReference>
<keyword evidence="3 4" id="KW-0732">Signal</keyword>
<protein>
    <submittedName>
        <fullName evidence="5">Extracellular solute-binding protein</fullName>
    </submittedName>
</protein>
<gene>
    <name evidence="5" type="ORF">G3I50_24965</name>
</gene>
<dbReference type="PANTHER" id="PTHR43649">
    <property type="entry name" value="ARABINOSE-BINDING PROTEIN-RELATED"/>
    <property type="match status" value="1"/>
</dbReference>
<dbReference type="PROSITE" id="PS01037">
    <property type="entry name" value="SBP_BACTERIAL_1"/>
    <property type="match status" value="1"/>
</dbReference>
<keyword evidence="2" id="KW-0813">Transport</keyword>
<evidence type="ECO:0000256" key="2">
    <source>
        <dbReference type="ARBA" id="ARBA00022448"/>
    </source>
</evidence>
<feature type="chain" id="PRO_5029546582" evidence="4">
    <location>
        <begin position="26"/>
        <end position="425"/>
    </location>
</feature>
<comment type="similarity">
    <text evidence="1">Belongs to the bacterial solute-binding protein 1 family.</text>
</comment>
<comment type="caution">
    <text evidence="5">The sequence shown here is derived from an EMBL/GenBank/DDBJ whole genome shotgun (WGS) entry which is preliminary data.</text>
</comment>
<dbReference type="Proteomes" id="UP000469670">
    <property type="component" value="Unassembled WGS sequence"/>
</dbReference>